<dbReference type="Gene3D" id="1.10.1410.40">
    <property type="match status" value="1"/>
</dbReference>
<dbReference type="EMBL" id="VZTG01006831">
    <property type="protein sequence ID" value="NXA93693.1"/>
    <property type="molecule type" value="Genomic_DNA"/>
</dbReference>
<evidence type="ECO:0000313" key="1">
    <source>
        <dbReference type="EMBL" id="NXA93693.1"/>
    </source>
</evidence>
<evidence type="ECO:0000313" key="2">
    <source>
        <dbReference type="Proteomes" id="UP000538725"/>
    </source>
</evidence>
<proteinExistence type="predicted"/>
<keyword evidence="2" id="KW-1185">Reference proteome</keyword>
<dbReference type="Proteomes" id="UP000538725">
    <property type="component" value="Unassembled WGS sequence"/>
</dbReference>
<dbReference type="SMART" id="SM01265">
    <property type="entry name" value="Mab-21"/>
    <property type="match status" value="1"/>
</dbReference>
<feature type="non-terminal residue" evidence="1">
    <location>
        <position position="321"/>
    </location>
</feature>
<organism evidence="1 2">
    <name type="scientific">Melanocharis versteri</name>
    <name type="common">Fan-tailed berrypecker</name>
    <dbReference type="NCBI Taxonomy" id="254552"/>
    <lineage>
        <taxon>Eukaryota</taxon>
        <taxon>Metazoa</taxon>
        <taxon>Chordata</taxon>
        <taxon>Craniata</taxon>
        <taxon>Vertebrata</taxon>
        <taxon>Euteleostomi</taxon>
        <taxon>Archelosauria</taxon>
        <taxon>Archosauria</taxon>
        <taxon>Dinosauria</taxon>
        <taxon>Saurischia</taxon>
        <taxon>Theropoda</taxon>
        <taxon>Coelurosauria</taxon>
        <taxon>Aves</taxon>
        <taxon>Neognathae</taxon>
        <taxon>Neoaves</taxon>
        <taxon>Telluraves</taxon>
        <taxon>Australaves</taxon>
        <taxon>Passeriformes</taxon>
        <taxon>Passeroidea</taxon>
        <taxon>Melanocharitidae</taxon>
        <taxon>Melanocharis</taxon>
    </lineage>
</organism>
<dbReference type="PANTHER" id="PTHR10656:SF40">
    <property type="entry name" value="INOSITOL 1,4,5-TRISPHOSPHATE RECEPTOR-INTERACTING PROTEIN-LIKE 1"/>
    <property type="match status" value="1"/>
</dbReference>
<name>A0A7K7ZTT4_9PASE</name>
<protein>
    <submittedName>
        <fullName evidence="1">IPIL1 protein</fullName>
    </submittedName>
</protein>
<feature type="non-terminal residue" evidence="1">
    <location>
        <position position="1"/>
    </location>
</feature>
<sequence length="321" mass="35584">IVTHLMNSLTIAFSRALCHSSQPVPQGAIGVGSAFQGWAARAQGLVCTVLVPLDPPPGHTFHLERDAAGLLPGRRSRIRVELQCTCTGQRPPQDLLRILHGSQGQLARAQELGLLHTLGCGHYLDVHRTSCCFHKLLASARAQVPQSHECLRVVPSRHTFKLQLSRGTDSPVLGIFLSTHPAEPQLPLGTAWPECYMVAEAKFQQHVARDSVTLRCLELLARALGDTHFPPHVLKTIVMHLLTTLPLSHWHRRHFLQRLEDIVGHLCHALHRKHLGHFIVGNCKVPAEISLPWDIQTAEPLNLFQQVAEDPAAHTRAMSEF</sequence>
<gene>
    <name evidence="1" type="primary">Itpripl1_6</name>
    <name evidence="1" type="ORF">MELVER_R13169</name>
</gene>
<accession>A0A7K7ZTT4</accession>
<dbReference type="AlphaFoldDB" id="A0A7K7ZTT4"/>
<reference evidence="1 2" key="1">
    <citation type="submission" date="2019-09" db="EMBL/GenBank/DDBJ databases">
        <title>Bird 10,000 Genomes (B10K) Project - Family phase.</title>
        <authorList>
            <person name="Zhang G."/>
        </authorList>
    </citation>
    <scope>NUCLEOTIDE SEQUENCE [LARGE SCALE GENOMIC DNA]</scope>
    <source>
        <strain evidence="1">B10K-DU-029-37</strain>
        <tissue evidence="1">Liver</tissue>
    </source>
</reference>
<dbReference type="PANTHER" id="PTHR10656">
    <property type="entry name" value="CELL FATE DETERMINING PROTEIN MAB21-RELATED"/>
    <property type="match status" value="1"/>
</dbReference>
<dbReference type="GO" id="GO:0016020">
    <property type="term" value="C:membrane"/>
    <property type="evidence" value="ECO:0007669"/>
    <property type="project" value="TreeGrafter"/>
</dbReference>
<comment type="caution">
    <text evidence="1">The sequence shown here is derived from an EMBL/GenBank/DDBJ whole genome shotgun (WGS) entry which is preliminary data.</text>
</comment>
<dbReference type="InterPro" id="IPR024810">
    <property type="entry name" value="MAB21L/cGLR"/>
</dbReference>